<evidence type="ECO:0000259" key="5">
    <source>
        <dbReference type="Pfam" id="PF22435"/>
    </source>
</evidence>
<feature type="domain" description="MRM3-like substrate binding" evidence="5">
    <location>
        <begin position="10"/>
        <end position="98"/>
    </location>
</feature>
<keyword evidence="9" id="KW-1185">Reference proteome</keyword>
<reference evidence="7" key="1">
    <citation type="submission" date="2016-11" db="EMBL/GenBank/DDBJ databases">
        <authorList>
            <person name="Varghese N."/>
            <person name="Submissions S."/>
        </authorList>
    </citation>
    <scope>NUCLEOTIDE SEQUENCE</scope>
    <source>
        <strain evidence="7">DSM 4029</strain>
    </source>
</reference>
<feature type="domain" description="tRNA/rRNA methyltransferase SpoU type" evidence="4">
    <location>
        <begin position="118"/>
        <end position="257"/>
    </location>
</feature>
<accession>A0AAQ1MC74</accession>
<dbReference type="SUPFAM" id="SSF55315">
    <property type="entry name" value="L30e-like"/>
    <property type="match status" value="1"/>
</dbReference>
<dbReference type="Proteomes" id="UP000474718">
    <property type="component" value="Unassembled WGS sequence"/>
</dbReference>
<dbReference type="InterPro" id="IPR001537">
    <property type="entry name" value="SpoU_MeTrfase"/>
</dbReference>
<dbReference type="Pfam" id="PF00588">
    <property type="entry name" value="SpoU_methylase"/>
    <property type="match status" value="1"/>
</dbReference>
<dbReference type="EMBL" id="WWVX01000001">
    <property type="protein sequence ID" value="MZL68466.1"/>
    <property type="molecule type" value="Genomic_DNA"/>
</dbReference>
<dbReference type="GO" id="GO:0006396">
    <property type="term" value="P:RNA processing"/>
    <property type="evidence" value="ECO:0007669"/>
    <property type="project" value="InterPro"/>
</dbReference>
<sequence>MSEYITSRDNPRVKAICRLRSSAKARREAGLFLCEGARLCAEAAASGAVESAFFTEEARTRWPDVVAALEEAARSAFCVSDGVMAKISGVESPQGVLAACRAGLVHRRLGPIDPGGHYLLLDGVADPGNLGTIVRSGCAFSVTGIIAGEGGADFLGDKVVRGAMGAIFKVPLTVVPDLAEAVGELQAAGLPVYGSALHRESVPVGQIDWKSPCALVVGNEGAGISPQVAQRCDKLVEIPMAPGCESLNAGVAASLFLWEMAR</sequence>
<gene>
    <name evidence="6" type="ORF">GT747_01575</name>
    <name evidence="7" type="ORF">SAMN05444424_0935</name>
</gene>
<dbReference type="InterPro" id="IPR051259">
    <property type="entry name" value="rRNA_Methyltransferase"/>
</dbReference>
<keyword evidence="3" id="KW-0808">Transferase</keyword>
<dbReference type="RefSeq" id="WP_044993618.1">
    <property type="nucleotide sequence ID" value="NZ_FQVY01000001.1"/>
</dbReference>
<dbReference type="InterPro" id="IPR029026">
    <property type="entry name" value="tRNA_m1G_MTases_N"/>
</dbReference>
<dbReference type="AlphaFoldDB" id="A0AAQ1MC74"/>
<dbReference type="Pfam" id="PF22435">
    <property type="entry name" value="MRM3-like_sub_bind"/>
    <property type="match status" value="1"/>
</dbReference>
<dbReference type="InterPro" id="IPR029028">
    <property type="entry name" value="Alpha/beta_knot_MTases"/>
</dbReference>
<dbReference type="EMBL" id="FQVY01000001">
    <property type="protein sequence ID" value="SHF85607.1"/>
    <property type="molecule type" value="Genomic_DNA"/>
</dbReference>
<name>A0AAQ1MC74_9FIRM</name>
<evidence type="ECO:0000256" key="1">
    <source>
        <dbReference type="ARBA" id="ARBA00007228"/>
    </source>
</evidence>
<keyword evidence="2 7" id="KW-0489">Methyltransferase</keyword>
<evidence type="ECO:0000256" key="3">
    <source>
        <dbReference type="ARBA" id="ARBA00022679"/>
    </source>
</evidence>
<reference evidence="6 9" key="3">
    <citation type="journal article" date="2019" name="Nat. Med.">
        <title>A library of human gut bacterial isolates paired with longitudinal multiomics data enables mechanistic microbiome research.</title>
        <authorList>
            <person name="Poyet M."/>
            <person name="Groussin M."/>
            <person name="Gibbons S.M."/>
            <person name="Avila-Pacheco J."/>
            <person name="Jiang X."/>
            <person name="Kearney S.M."/>
            <person name="Perrotta A.R."/>
            <person name="Berdy B."/>
            <person name="Zhao S."/>
            <person name="Lieberman T.D."/>
            <person name="Swanson P.K."/>
            <person name="Smith M."/>
            <person name="Roesemann S."/>
            <person name="Alexander J.E."/>
            <person name="Rich S.A."/>
            <person name="Livny J."/>
            <person name="Vlamakis H."/>
            <person name="Clish C."/>
            <person name="Bullock K."/>
            <person name="Deik A."/>
            <person name="Scott J."/>
            <person name="Pierce K.A."/>
            <person name="Xavier R.J."/>
            <person name="Alm E.J."/>
        </authorList>
    </citation>
    <scope>NUCLEOTIDE SEQUENCE [LARGE SCALE GENOMIC DNA]</scope>
    <source>
        <strain evidence="6 9">BIOML-A2</strain>
    </source>
</reference>
<organism evidence="7 8">
    <name type="scientific">Bittarella massiliensis</name>
    <name type="common">ex Durand et al. 2017</name>
    <dbReference type="NCBI Taxonomy" id="1720313"/>
    <lineage>
        <taxon>Bacteria</taxon>
        <taxon>Bacillati</taxon>
        <taxon>Bacillota</taxon>
        <taxon>Clostridia</taxon>
        <taxon>Eubacteriales</taxon>
        <taxon>Oscillospiraceae</taxon>
        <taxon>Bittarella (ex Durand et al. 2017)</taxon>
    </lineage>
</organism>
<evidence type="ECO:0000313" key="7">
    <source>
        <dbReference type="EMBL" id="SHF85607.1"/>
    </source>
</evidence>
<evidence type="ECO:0000313" key="9">
    <source>
        <dbReference type="Proteomes" id="UP000474718"/>
    </source>
</evidence>
<comment type="similarity">
    <text evidence="1">Belongs to the class IV-like SAM-binding methyltransferase superfamily. RNA methyltransferase TrmH family.</text>
</comment>
<dbReference type="GO" id="GO:0032259">
    <property type="term" value="P:methylation"/>
    <property type="evidence" value="ECO:0007669"/>
    <property type="project" value="UniProtKB-KW"/>
</dbReference>
<protein>
    <submittedName>
        <fullName evidence="6 7">RNA methyltransferase</fullName>
    </submittedName>
</protein>
<dbReference type="GO" id="GO:0008173">
    <property type="term" value="F:RNA methyltransferase activity"/>
    <property type="evidence" value="ECO:0007669"/>
    <property type="project" value="InterPro"/>
</dbReference>
<dbReference type="Gene3D" id="3.30.1330.30">
    <property type="match status" value="1"/>
</dbReference>
<evidence type="ECO:0000256" key="2">
    <source>
        <dbReference type="ARBA" id="ARBA00022603"/>
    </source>
</evidence>
<proteinExistence type="inferred from homology"/>
<dbReference type="InterPro" id="IPR029064">
    <property type="entry name" value="Ribosomal_eL30-like_sf"/>
</dbReference>
<comment type="caution">
    <text evidence="7">The sequence shown here is derived from an EMBL/GenBank/DDBJ whole genome shotgun (WGS) entry which is preliminary data.</text>
</comment>
<evidence type="ECO:0000259" key="4">
    <source>
        <dbReference type="Pfam" id="PF00588"/>
    </source>
</evidence>
<dbReference type="Proteomes" id="UP000184089">
    <property type="component" value="Unassembled WGS sequence"/>
</dbReference>
<dbReference type="PANTHER" id="PTHR43191">
    <property type="entry name" value="RRNA METHYLTRANSFERASE 3"/>
    <property type="match status" value="1"/>
</dbReference>
<evidence type="ECO:0000313" key="6">
    <source>
        <dbReference type="EMBL" id="MZL68466.1"/>
    </source>
</evidence>
<reference evidence="8" key="2">
    <citation type="submission" date="2016-11" db="EMBL/GenBank/DDBJ databases">
        <authorList>
            <person name="Jaros S."/>
            <person name="Januszkiewicz K."/>
            <person name="Wedrychowicz H."/>
        </authorList>
    </citation>
    <scope>NUCLEOTIDE SEQUENCE [LARGE SCALE GENOMIC DNA]</scope>
    <source>
        <strain evidence="8">DSM 4029</strain>
    </source>
</reference>
<dbReference type="GO" id="GO:0003723">
    <property type="term" value="F:RNA binding"/>
    <property type="evidence" value="ECO:0007669"/>
    <property type="project" value="InterPro"/>
</dbReference>
<dbReference type="Gene3D" id="3.40.1280.10">
    <property type="match status" value="1"/>
</dbReference>
<dbReference type="SUPFAM" id="SSF75217">
    <property type="entry name" value="alpha/beta knot"/>
    <property type="match status" value="1"/>
</dbReference>
<evidence type="ECO:0000313" key="8">
    <source>
        <dbReference type="Proteomes" id="UP000184089"/>
    </source>
</evidence>
<dbReference type="InterPro" id="IPR053888">
    <property type="entry name" value="MRM3-like_sub_bind"/>
</dbReference>
<dbReference type="CDD" id="cd18095">
    <property type="entry name" value="SpoU-like_rRNA-MTase"/>
    <property type="match status" value="1"/>
</dbReference>
<dbReference type="PANTHER" id="PTHR43191:SF2">
    <property type="entry name" value="RRNA METHYLTRANSFERASE 3, MITOCHONDRIAL"/>
    <property type="match status" value="1"/>
</dbReference>